<keyword evidence="2 4" id="KW-0808">Transferase</keyword>
<gene>
    <name evidence="6" type="primary">ARG82</name>
    <name evidence="6" type="ORF">ATY40_BA7500770</name>
</gene>
<dbReference type="SUPFAM" id="SSF56104">
    <property type="entry name" value="SAICAR synthase-like"/>
    <property type="match status" value="1"/>
</dbReference>
<dbReference type="GO" id="GO:0005634">
    <property type="term" value="C:nucleus"/>
    <property type="evidence" value="ECO:0007669"/>
    <property type="project" value="TreeGrafter"/>
</dbReference>
<protein>
    <recommendedName>
        <fullName evidence="4">Kinase</fullName>
        <ecNumber evidence="4">2.7.-.-</ecNumber>
    </recommendedName>
</protein>
<evidence type="ECO:0000256" key="4">
    <source>
        <dbReference type="RuleBase" id="RU363090"/>
    </source>
</evidence>
<sequence length="381" mass="43528">MYFRGYLSGGFFIIQVPLVTADGLDQMVKSTDMHMNRNMDLSKFVPLTHQAAGHPDLFESEDSALFAKLTNRKEIDFYTKLNSHVAEDKPLGSSLIDWVPQFMGVLTPGISPDLKSQGAPVAAELEKKASEQPNSEKEYVLLENLLFGFSQPSVLDIKLGVKLYDDDATDDKKERLGKVSDSTTSGSLGFRICGMDIRKTGKEVHEKWTDYVTTYQDADKIEYIKFDKWFGRALDEDTVLEGLDLFFHHNELPEELRNIILSNTETRLQLLYNCLLEEEVRVISGSLLIIFENDSARWKKKDNQDSLVFQREIYDDDQDEEDQNDPDDENLLRENCPLSKLALVDFAHSTFVPGQKYDENLVDGLESLLQQISHLKDNEHR</sequence>
<dbReference type="GO" id="GO:0000824">
    <property type="term" value="F:inositol-1,4,5,6-tetrakisphosphate 3-kinase activity"/>
    <property type="evidence" value="ECO:0007669"/>
    <property type="project" value="TreeGrafter"/>
</dbReference>
<feature type="chain" id="PRO_5008539330" description="Kinase" evidence="5">
    <location>
        <begin position="22"/>
        <end position="381"/>
    </location>
</feature>
<evidence type="ECO:0000256" key="3">
    <source>
        <dbReference type="ARBA" id="ARBA00022777"/>
    </source>
</evidence>
<dbReference type="PANTHER" id="PTHR12400">
    <property type="entry name" value="INOSITOL POLYPHOSPHATE KINASE"/>
    <property type="match status" value="1"/>
</dbReference>
<proteinExistence type="inferred from homology"/>
<feature type="signal peptide" evidence="5">
    <location>
        <begin position="1"/>
        <end position="21"/>
    </location>
</feature>
<dbReference type="GO" id="GO:0005737">
    <property type="term" value="C:cytoplasm"/>
    <property type="evidence" value="ECO:0007669"/>
    <property type="project" value="TreeGrafter"/>
</dbReference>
<organism evidence="6 7">
    <name type="scientific">Komagataella pastoris</name>
    <name type="common">Yeast</name>
    <name type="synonym">Pichia pastoris</name>
    <dbReference type="NCBI Taxonomy" id="4922"/>
    <lineage>
        <taxon>Eukaryota</taxon>
        <taxon>Fungi</taxon>
        <taxon>Dikarya</taxon>
        <taxon>Ascomycota</taxon>
        <taxon>Saccharomycotina</taxon>
        <taxon>Pichiomycetes</taxon>
        <taxon>Pichiales</taxon>
        <taxon>Pichiaceae</taxon>
        <taxon>Komagataella</taxon>
    </lineage>
</organism>
<evidence type="ECO:0000313" key="7">
    <source>
        <dbReference type="Proteomes" id="UP000094565"/>
    </source>
</evidence>
<dbReference type="PANTHER" id="PTHR12400:SF103">
    <property type="entry name" value="INOSITOL POLYPHOSPHATE MULTIKINASE"/>
    <property type="match status" value="1"/>
</dbReference>
<dbReference type="Proteomes" id="UP000094565">
    <property type="component" value="Chromosome 1"/>
</dbReference>
<comment type="similarity">
    <text evidence="1 4">Belongs to the inositol phosphokinase (IPK) family.</text>
</comment>
<dbReference type="Pfam" id="PF03770">
    <property type="entry name" value="IPK"/>
    <property type="match status" value="1"/>
</dbReference>
<dbReference type="InterPro" id="IPR005522">
    <property type="entry name" value="IPK"/>
</dbReference>
<dbReference type="EMBL" id="CP014584">
    <property type="protein sequence ID" value="ANZ74469.1"/>
    <property type="molecule type" value="Genomic_DNA"/>
</dbReference>
<name>A0A1B2J8Y8_PICPA</name>
<evidence type="ECO:0000313" key="6">
    <source>
        <dbReference type="EMBL" id="ANZ74469.1"/>
    </source>
</evidence>
<keyword evidence="3 4" id="KW-0418">Kinase</keyword>
<evidence type="ECO:0000256" key="1">
    <source>
        <dbReference type="ARBA" id="ARBA00007374"/>
    </source>
</evidence>
<keyword evidence="7" id="KW-1185">Reference proteome</keyword>
<dbReference type="GO" id="GO:0008440">
    <property type="term" value="F:inositol-1,4,5-trisphosphate 3-kinase activity"/>
    <property type="evidence" value="ECO:0007669"/>
    <property type="project" value="TreeGrafter"/>
</dbReference>
<dbReference type="AlphaFoldDB" id="A0A1B2J8Y8"/>
<dbReference type="GO" id="GO:0032958">
    <property type="term" value="P:inositol phosphate biosynthetic process"/>
    <property type="evidence" value="ECO:0007669"/>
    <property type="project" value="InterPro"/>
</dbReference>
<evidence type="ECO:0000256" key="5">
    <source>
        <dbReference type="SAM" id="SignalP"/>
    </source>
</evidence>
<reference evidence="6 7" key="1">
    <citation type="submission" date="2016-02" db="EMBL/GenBank/DDBJ databases">
        <title>Comparative genomic and transcriptomic foundation for Pichia pastoris.</title>
        <authorList>
            <person name="Love K.R."/>
            <person name="Shah K.A."/>
            <person name="Whittaker C.A."/>
            <person name="Wu J."/>
            <person name="Bartlett M.C."/>
            <person name="Ma D."/>
            <person name="Leeson R.L."/>
            <person name="Priest M."/>
            <person name="Young S.K."/>
            <person name="Love J.C."/>
        </authorList>
    </citation>
    <scope>NUCLEOTIDE SEQUENCE [LARGE SCALE GENOMIC DNA]</scope>
    <source>
        <strain evidence="6 7">ATCC 28485</strain>
    </source>
</reference>
<dbReference type="OrthoDB" id="338650at2759"/>
<keyword evidence="5" id="KW-0732">Signal</keyword>
<evidence type="ECO:0000256" key="2">
    <source>
        <dbReference type="ARBA" id="ARBA00022679"/>
    </source>
</evidence>
<dbReference type="GO" id="GO:0046854">
    <property type="term" value="P:phosphatidylinositol phosphate biosynthetic process"/>
    <property type="evidence" value="ECO:0007669"/>
    <property type="project" value="TreeGrafter"/>
</dbReference>
<accession>A0A1B2J8Y8</accession>
<dbReference type="Gene3D" id="3.30.470.160">
    <property type="entry name" value="Inositol polyphosphate kinase"/>
    <property type="match status" value="1"/>
</dbReference>
<dbReference type="EC" id="2.7.-.-" evidence="4"/>
<dbReference type="InterPro" id="IPR038286">
    <property type="entry name" value="IPK_sf"/>
</dbReference>